<evidence type="ECO:0000259" key="3">
    <source>
        <dbReference type="PROSITE" id="PS50011"/>
    </source>
</evidence>
<evidence type="ECO:0000313" key="4">
    <source>
        <dbReference type="EMBL" id="BBH93614.1"/>
    </source>
</evidence>
<dbReference type="PROSITE" id="PS50011">
    <property type="entry name" value="PROTEIN_KINASE_DOM"/>
    <property type="match status" value="1"/>
</dbReference>
<dbReference type="Pfam" id="PF03109">
    <property type="entry name" value="ABC1"/>
    <property type="match status" value="1"/>
</dbReference>
<dbReference type="GO" id="GO:0005524">
    <property type="term" value="F:ATP binding"/>
    <property type="evidence" value="ECO:0007669"/>
    <property type="project" value="InterPro"/>
</dbReference>
<evidence type="ECO:0000256" key="2">
    <source>
        <dbReference type="SAM" id="Phobius"/>
    </source>
</evidence>
<feature type="transmembrane region" description="Helical" evidence="2">
    <location>
        <begin position="534"/>
        <end position="553"/>
    </location>
</feature>
<dbReference type="CDD" id="cd05121">
    <property type="entry name" value="ABC1_ADCK3-like"/>
    <property type="match status" value="1"/>
</dbReference>
<dbReference type="GO" id="GO:0004672">
    <property type="term" value="F:protein kinase activity"/>
    <property type="evidence" value="ECO:0007669"/>
    <property type="project" value="InterPro"/>
</dbReference>
<proteinExistence type="inferred from homology"/>
<feature type="domain" description="Protein kinase" evidence="3">
    <location>
        <begin position="116"/>
        <end position="472"/>
    </location>
</feature>
<keyword evidence="2" id="KW-0812">Transmembrane</keyword>
<organism evidence="4">
    <name type="scientific">Thermogemmatispora argillosa</name>
    <dbReference type="NCBI Taxonomy" id="2045280"/>
    <lineage>
        <taxon>Bacteria</taxon>
        <taxon>Bacillati</taxon>
        <taxon>Chloroflexota</taxon>
        <taxon>Ktedonobacteria</taxon>
        <taxon>Thermogemmatisporales</taxon>
        <taxon>Thermogemmatisporaceae</taxon>
        <taxon>Thermogemmatispora</taxon>
    </lineage>
</organism>
<accession>A0A455T6T3</accession>
<dbReference type="EMBL" id="AP019377">
    <property type="protein sequence ID" value="BBH93614.1"/>
    <property type="molecule type" value="Genomic_DNA"/>
</dbReference>
<evidence type="ECO:0000256" key="1">
    <source>
        <dbReference type="ARBA" id="ARBA00009670"/>
    </source>
</evidence>
<comment type="similarity">
    <text evidence="1">Belongs to the protein kinase superfamily. ADCK protein kinase family.</text>
</comment>
<dbReference type="InterPro" id="IPR011009">
    <property type="entry name" value="Kinase-like_dom_sf"/>
</dbReference>
<sequence length="555" mass="61883">MARFLRVARLLLWTIWVIYRERRRVIRAHERGHYEVQPDIEVLIKVLTAFRETAIKLGVLMIKLGQFLSARADLLPEQALQVLGSLQDEVPPAPFSHVVAVIESELGKPVEQVFSVLERKATAAASLGQVHRAVLASSGETVAVKVQRPHIEELVNTDLSTIRFVIWVISRFVDTSEFIDLKAVYREFRRTVYEEIDYLTEAANARRFRELFRDQPQIYIPRVYEEYSSKRVLVLEWIDGIKINDYAALEAAGYHRLEIARRTVEAYFFQFFEAGFFHADPHPGNIFVKAGSPPEDPVIAFVDFGMVGSLTKSMKKAMRDLFLAFVARDSQALVNALGRLGFLGEHANLPAIERGLELMLNQYYGMTLGEARELDLSDVAQEIEQLLYGQPFQIPAQFAFTGRAISVLAGVATGLAPEFNLIDVATPYARKFLGLSGDRLGENLQELLRQMLENGRAMLTLPRALERIIARFESGQIEIRLANSGPNGRGRRARSGSGRSAIGREGGGGTFSLTLVSLAALAAGAYLLTDVHLLIAGWFCLGLAAVAVLGLLLRR</sequence>
<name>A0A455T6T3_9CHLR</name>
<keyword evidence="2" id="KW-0472">Membrane</keyword>
<keyword evidence="2" id="KW-1133">Transmembrane helix</keyword>
<gene>
    <name evidence="4" type="ORF">KTA_18130</name>
</gene>
<dbReference type="SUPFAM" id="SSF56112">
    <property type="entry name" value="Protein kinase-like (PK-like)"/>
    <property type="match status" value="1"/>
</dbReference>
<dbReference type="InterPro" id="IPR050154">
    <property type="entry name" value="UbiB_kinase"/>
</dbReference>
<dbReference type="InterPro" id="IPR000719">
    <property type="entry name" value="Prot_kinase_dom"/>
</dbReference>
<reference evidence="4" key="1">
    <citation type="submission" date="2018-12" db="EMBL/GenBank/DDBJ databases">
        <title>Novel natural products biosynthetic potential of the class Ktedonobacteria.</title>
        <authorList>
            <person name="Zheng Y."/>
            <person name="Saitou A."/>
            <person name="Wang C.M."/>
            <person name="Toyoda A."/>
            <person name="Minakuchi Y."/>
            <person name="Sekiguchi Y."/>
            <person name="Ueda K."/>
            <person name="Takano H."/>
            <person name="Sakai Y."/>
            <person name="Yokota A."/>
            <person name="Yabe S."/>
        </authorList>
    </citation>
    <scope>NUCLEOTIDE SEQUENCE</scope>
    <source>
        <strain evidence="4">A3-2</strain>
    </source>
</reference>
<protein>
    <recommendedName>
        <fullName evidence="3">Protein kinase domain-containing protein</fullName>
    </recommendedName>
</protein>
<dbReference type="InterPro" id="IPR004147">
    <property type="entry name" value="ABC1_dom"/>
</dbReference>
<dbReference type="PANTHER" id="PTHR10566">
    <property type="entry name" value="CHAPERONE-ACTIVITY OF BC1 COMPLEX CABC1 -RELATED"/>
    <property type="match status" value="1"/>
</dbReference>
<dbReference type="AlphaFoldDB" id="A0A455T6T3"/>
<dbReference type="PANTHER" id="PTHR10566:SF113">
    <property type="entry name" value="PROTEIN ACTIVITY OF BC1 COMPLEX KINASE 7, CHLOROPLASTIC"/>
    <property type="match status" value="1"/>
</dbReference>